<dbReference type="PANTHER" id="PTHR33744:SF16">
    <property type="entry name" value="CARBOHYDRATE DIACID REGULATOR"/>
    <property type="match status" value="1"/>
</dbReference>
<proteinExistence type="predicted"/>
<evidence type="ECO:0000313" key="3">
    <source>
        <dbReference type="EMBL" id="EAC4552911.1"/>
    </source>
</evidence>
<evidence type="ECO:0000313" key="7">
    <source>
        <dbReference type="EMBL" id="EAC9040161.1"/>
    </source>
</evidence>
<evidence type="ECO:0000313" key="68">
    <source>
        <dbReference type="Proteomes" id="UP000467347"/>
    </source>
</evidence>
<evidence type="ECO:0000313" key="42">
    <source>
        <dbReference type="EMBL" id="HAC0275163.1"/>
    </source>
</evidence>
<dbReference type="Proteomes" id="UP000522199">
    <property type="component" value="Unassembled WGS sequence"/>
</dbReference>
<evidence type="ECO:0000313" key="53">
    <source>
        <dbReference type="Proteomes" id="UP000344343"/>
    </source>
</evidence>
<dbReference type="Proteomes" id="UP000525850">
    <property type="component" value="Unassembled WGS sequence"/>
</dbReference>
<dbReference type="Gene3D" id="1.10.10.2840">
    <property type="entry name" value="PucR C-terminal helix-turn-helix domain"/>
    <property type="match status" value="1"/>
</dbReference>
<sequence length="531" mass="60874">MSVKLADLMKLPSLKEAKVVSGKSGLSKLVSSISVLEYTEVALLEDDLFDNDEFYGSEIVVSAFVNIRDDVEAQCRTIERLHKVGEVALILYYVGIFVPKMDQKLIDFANELDFTIIVMPENEMSLRYSEVIYEVVEAIVKQEMTDTNFVTESLEQISSVRPPQRNIDTTLKILSDRTHTSLVLTDNSFQVINSITWPRTRHWDFERIIEASKQIGEHELVQLTLDERDFYTARKPIFQDGMQAMHLFMMKEKGVLTADVVMQITEVVQVFMNLWGRNYVEISTAELMKAILNDESVKMRRLGKILNVDVSSIKWMWLVKTEEIRDNEQVLAELKSFVASHFQVSLIDLFEDNIVVLLDNSVAQRDRTHTANEFAMMMKEHGIDLKITVCQGMEQTSDVQSAYSLVNEYKNAANAIYANKSIYSLQEIDFAAKCVEIVDRGELAIAEQMRPLKPLEDNDELIETLSVFLLEGESNYNQAAELLFLHKNTIKYRIQRINELLQYPATKIPESYNLYLAVAIRRILGGNNNNK</sequence>
<evidence type="ECO:0000313" key="18">
    <source>
        <dbReference type="EMBL" id="EAG2515439.1"/>
    </source>
</evidence>
<dbReference type="EMBL" id="AABAGT010000012">
    <property type="protein sequence ID" value="EAG0867390.1"/>
    <property type="molecule type" value="Genomic_DNA"/>
</dbReference>
<dbReference type="EMBL" id="AABATR010000005">
    <property type="protein sequence ID" value="EAG1894166.1"/>
    <property type="molecule type" value="Genomic_DNA"/>
</dbReference>
<evidence type="ECO:0000313" key="46">
    <source>
        <dbReference type="EMBL" id="OET48374.1"/>
    </source>
</evidence>
<evidence type="ECO:0000313" key="58">
    <source>
        <dbReference type="Proteomes" id="UP000364988"/>
    </source>
</evidence>
<evidence type="ECO:0000313" key="13">
    <source>
        <dbReference type="EMBL" id="EAE4942974.1"/>
    </source>
</evidence>
<evidence type="ECO:0000313" key="85">
    <source>
        <dbReference type="Proteomes" id="UP000566721"/>
    </source>
</evidence>
<evidence type="ECO:0000313" key="84">
    <source>
        <dbReference type="Proteomes" id="UP000549379"/>
    </source>
</evidence>
<dbReference type="EMBL" id="AABEKY010000006">
    <property type="protein sequence ID" value="EAG9388056.1"/>
    <property type="molecule type" value="Genomic_DNA"/>
</dbReference>
<reference evidence="66 74" key="7">
    <citation type="submission" date="2019-04" db="EMBL/GenBank/DDBJ databases">
        <authorList>
            <consortium name="GenomeTrakr network: Whole genome sequencing for foodborne pathogen traceback"/>
        </authorList>
    </citation>
    <scope>NUCLEOTIDE SEQUENCE [LARGE SCALE GENOMIC DNA]</scope>
    <source>
        <strain evidence="23 83">CFSAN004300</strain>
        <strain evidence="24 74">CFSAN072474</strain>
        <strain evidence="34 58">FLAG-55987</strain>
        <strain evidence="30 66">PHLUSALM00088</strain>
    </source>
</reference>
<dbReference type="EMBL" id="AABGUK010000001">
    <property type="protein sequence ID" value="EAH4241196.1"/>
    <property type="molecule type" value="Genomic_DNA"/>
</dbReference>
<dbReference type="Proteomes" id="UP000549379">
    <property type="component" value="Unassembled WGS sequence"/>
</dbReference>
<dbReference type="Pfam" id="PF13556">
    <property type="entry name" value="HTH_30"/>
    <property type="match status" value="1"/>
</dbReference>
<dbReference type="EMBL" id="AABBYJ010000005">
    <property type="protein sequence ID" value="EAG4331353.1"/>
    <property type="molecule type" value="Genomic_DNA"/>
</dbReference>
<evidence type="ECO:0000313" key="64">
    <source>
        <dbReference type="Proteomes" id="UP000393182"/>
    </source>
</evidence>
<dbReference type="KEGG" id="lmv:Y193_13435"/>
<dbReference type="Proteomes" id="UP000481141">
    <property type="component" value="Unassembled WGS sequence"/>
</dbReference>
<dbReference type="EMBL" id="DAAJFY010000004">
    <property type="protein sequence ID" value="HAC0275163.1"/>
    <property type="molecule type" value="Genomic_DNA"/>
</dbReference>
<dbReference type="EMBL" id="AAAQQZ010000005">
    <property type="protein sequence ID" value="EAE1339497.1"/>
    <property type="molecule type" value="Genomic_DNA"/>
</dbReference>
<evidence type="ECO:0000313" key="10">
    <source>
        <dbReference type="EMBL" id="EAD5786871.1"/>
    </source>
</evidence>
<evidence type="ECO:0000313" key="44">
    <source>
        <dbReference type="EMBL" id="HAJ9591959.1"/>
    </source>
</evidence>
<dbReference type="PANTHER" id="PTHR33744">
    <property type="entry name" value="CARBOHYDRATE DIACID REGULATOR"/>
    <property type="match status" value="1"/>
</dbReference>
<evidence type="ECO:0000313" key="15">
    <source>
        <dbReference type="EMBL" id="EAG1894166.1"/>
    </source>
</evidence>
<evidence type="ECO:0000313" key="27">
    <source>
        <dbReference type="EMBL" id="EAH3295073.1"/>
    </source>
</evidence>
<evidence type="ECO:0000313" key="86">
    <source>
        <dbReference type="Proteomes" id="UP000841146"/>
    </source>
</evidence>
<dbReference type="Proteomes" id="UP000272537">
    <property type="component" value="Unassembled WGS sequence"/>
</dbReference>
<reference evidence="28 76" key="6">
    <citation type="submission" date="2019-04" db="EMBL/GenBank/DDBJ databases">
        <authorList>
            <consortium name="GenomeTrakr: Next Generation Sequencing Network for Food Pathogen Tracability"/>
        </authorList>
    </citation>
    <scope>NUCLEOTIDE SEQUENCE [LARGE SCALE GENOMIC DNA]</scope>
    <source>
        <strain evidence="19 84">10B02965A-1</strain>
        <strain evidence="6 60">CFSAN008042</strain>
        <strain evidence="21 77">CFSAN063727</strain>
        <strain evidence="11 62">FDA00006494</strain>
        <strain evidence="4 59">FDA00007096</strain>
        <strain evidence="17">FDA00011243</strain>
        <strain evidence="5 49">FDA00013332</strain>
        <strain evidence="10 53">FDA00013853</strain>
        <strain evidence="31 67">FDA00014336</strain>
        <strain evidence="33 63">FDA00014370</strain>
        <strain evidence="32 65">FDA00014392</strain>
        <strain evidence="38">FDA00015054</strain>
        <strain evidence="20 80">FDA1005580-S054-001</strain>
        <strain evidence="71">FDA1090798-S029-001</strain>
        <strain evidence="72">FDA956581-098-004</strain>
        <strain evidence="18 75">FDA960927-006-004</strain>
        <strain evidence="22 85">FLAG-38921</strain>
        <strain evidence="16 51">FLAG-54356</strain>
        <strain evidence="9 61">FSIS31901579</strain>
        <strain evidence="28 76">LS1344</strain>
        <strain evidence="36 68">OSF101448</strain>
        <strain evidence="8 54">VA-WGS-00405</strain>
    </source>
</reference>
<evidence type="ECO:0000313" key="56">
    <source>
        <dbReference type="Proteomes" id="UP000354255"/>
    </source>
</evidence>
<evidence type="ECO:0000259" key="2">
    <source>
        <dbReference type="Pfam" id="PF13556"/>
    </source>
</evidence>
<evidence type="ECO:0000313" key="32">
    <source>
        <dbReference type="EMBL" id="ECB9512551.1"/>
    </source>
</evidence>
<reference evidence="13 64" key="5">
    <citation type="submission" date="2019-03" db="EMBL/GenBank/DDBJ databases">
        <authorList>
            <person name="Ashton P.M."/>
            <person name="Dallman T."/>
            <person name="Nair S."/>
            <person name="De Pinna E."/>
            <person name="Peters T."/>
            <person name="Grant K."/>
        </authorList>
    </citation>
    <scope>NUCLEOTIDE SEQUENCE [LARGE SCALE GENOMIC DNA]</scope>
    <source>
        <strain evidence="26 79">282333</strain>
        <strain evidence="27 78">282352</strain>
        <strain evidence="25 82">289003</strain>
        <strain evidence="37 69">788324</strain>
        <strain evidence="13">RL15000286</strain>
    </source>
</reference>
<dbReference type="InterPro" id="IPR051448">
    <property type="entry name" value="CdaR-like_regulators"/>
</dbReference>
<evidence type="ECO:0000313" key="74">
    <source>
        <dbReference type="Proteomes" id="UP000522199"/>
    </source>
</evidence>
<dbReference type="Proteomes" id="UP000544530">
    <property type="component" value="Unassembled WGS sequence"/>
</dbReference>
<evidence type="ECO:0000313" key="47">
    <source>
        <dbReference type="EMBL" id="RKA06955.1"/>
    </source>
</evidence>
<evidence type="ECO:0000313" key="89">
    <source>
        <dbReference type="Proteomes" id="UP000844415"/>
    </source>
</evidence>
<evidence type="ECO:0000313" key="81">
    <source>
        <dbReference type="Proteomes" id="UP000544530"/>
    </source>
</evidence>
<dbReference type="EMBL" id="DAAEEB010000006">
    <property type="protein sequence ID" value="HAA8053439.1"/>
    <property type="molecule type" value="Genomic_DNA"/>
</dbReference>
<dbReference type="EMBL" id="AANEHK010000020">
    <property type="protein sequence ID" value="EDO0987193.1"/>
    <property type="molecule type" value="Genomic_DNA"/>
</dbReference>
<evidence type="ECO:0000313" key="14">
    <source>
        <dbReference type="EMBL" id="EAG0867390.1"/>
    </source>
</evidence>
<evidence type="ECO:0000313" key="65">
    <source>
        <dbReference type="Proteomes" id="UP000398321"/>
    </source>
</evidence>
<dbReference type="EMBL" id="AAANYR010000005">
    <property type="protein sequence ID" value="EAD5786871.1"/>
    <property type="molecule type" value="Genomic_DNA"/>
</dbReference>
<dbReference type="Proteomes" id="UP000467536">
    <property type="component" value="Unassembled WGS sequence"/>
</dbReference>
<dbReference type="Proteomes" id="UP000548278">
    <property type="component" value="Unassembled WGS sequence"/>
</dbReference>
<dbReference type="EMBL" id="AABFVG010000009">
    <property type="protein sequence ID" value="EAH2282874.1"/>
    <property type="molecule type" value="Genomic_DNA"/>
</dbReference>
<dbReference type="EMBL" id="DABJAN010000001">
    <property type="protein sequence ID" value="HAJ9591959.1"/>
    <property type="molecule type" value="Genomic_DNA"/>
</dbReference>
<dbReference type="Proteomes" id="UP000379076">
    <property type="component" value="Unassembled WGS sequence"/>
</dbReference>
<dbReference type="AlphaFoldDB" id="A0A0B8QV08"/>
<evidence type="ECO:0000313" key="33">
    <source>
        <dbReference type="EMBL" id="ECC1556028.1"/>
    </source>
</evidence>
<dbReference type="Proteomes" id="UP000478682">
    <property type="component" value="Unassembled WGS sequence"/>
</dbReference>
<dbReference type="Proteomes" id="UP000527632">
    <property type="component" value="Unassembled WGS sequence"/>
</dbReference>
<evidence type="ECO:0000313" key="52">
    <source>
        <dbReference type="Proteomes" id="UP000339309"/>
    </source>
</evidence>
<dbReference type="EMBL" id="AACKDQ010000026">
    <property type="protein sequence ID" value="EAK9317665.1"/>
    <property type="molecule type" value="Genomic_DNA"/>
</dbReference>
<dbReference type="EMBL" id="AABBAW010000005">
    <property type="protein sequence ID" value="EAG2515439.1"/>
    <property type="molecule type" value="Genomic_DNA"/>
</dbReference>
<evidence type="ECO:0000313" key="41">
    <source>
        <dbReference type="EMBL" id="HAC0012088.1"/>
    </source>
</evidence>
<dbReference type="EMBL" id="AABCVX010000005">
    <property type="protein sequence ID" value="EAG6169820.1"/>
    <property type="molecule type" value="Genomic_DNA"/>
</dbReference>
<evidence type="ECO:0000313" key="16">
    <source>
        <dbReference type="EMBL" id="EAG2087761.1"/>
    </source>
</evidence>
<dbReference type="Proteomes" id="UP000478704">
    <property type="component" value="Unassembled WGS sequence"/>
</dbReference>
<dbReference type="Proteomes" id="UP000467347">
    <property type="component" value="Unassembled WGS sequence"/>
</dbReference>
<gene>
    <name evidence="14" type="ORF">A8L61_08835</name>
    <name evidence="23" type="ORF">AB917_09550</name>
    <name evidence="3" type="ORF">ABZ57_10470</name>
    <name evidence="46" type="ORF">AJL21_14585</name>
    <name evidence="11" type="ORF">ART25_11315</name>
    <name evidence="4" type="ORF">ARY78_11965</name>
    <name evidence="18" type="ORF">B1N52_09730</name>
    <name evidence="17" type="ORF">B1S26_11885</name>
    <name evidence="19" type="ORF">B5K54_13150</name>
    <name evidence="15" type="ORF">BB997_11150</name>
    <name evidence="16" type="ORF">BCZ21_10855</name>
    <name evidence="21" type="ORF">CA369_14700</name>
    <name evidence="20" type="ORF">CAV64_08905</name>
    <name evidence="24" type="ORF">CW845_11230</name>
    <name evidence="26" type="ORF">D4920_12385</name>
    <name evidence="25" type="ORF">D4B11_06715</name>
    <name evidence="27" type="ORF">D5N24_11745</name>
    <name evidence="29" type="ORF">D7104_03235</name>
    <name evidence="22" type="ORF">DCT16_10605</name>
    <name evidence="6" type="ORF">DQ70_09530</name>
    <name evidence="5" type="ORF">DU018_07955</name>
    <name evidence="47" type="ORF">DYZ80_02167</name>
    <name evidence="13" type="ORF">E1W56_13080</name>
    <name evidence="28" type="ORF">E5F58_04170</name>
    <name evidence="10" type="ORF">EX365_09915</name>
    <name evidence="9" type="ORF">EXZ73_09050</name>
    <name evidence="34" type="ORF">F6436_06715</name>
    <name evidence="35" type="ORF">F6515_11425</name>
    <name evidence="30" type="ORF">FA835_11170</name>
    <name evidence="32" type="ORF">FLQ97_02265</name>
    <name evidence="31" type="ORF">FLR03_00095</name>
    <name evidence="33" type="ORF">FNX40_04310</name>
    <name evidence="37" type="ORF">FV747_14415</name>
    <name evidence="38" type="ORF">G3O21_001262</name>
    <name evidence="39" type="ORF">GHH22_09755</name>
    <name evidence="43" type="ORF">GI949_12005</name>
    <name evidence="36" type="ORF">GJW51_12340</name>
    <name evidence="40" type="ORF">GYS09_01170</name>
    <name evidence="41" type="ORF">GYX23_03645</name>
    <name evidence="42" type="ORF">GYY14_07270</name>
    <name evidence="44" type="ORF">HQN34_000122</name>
    <name evidence="45" type="ORF">HZJ64_08700</name>
    <name evidence="7" type="ORF">KV70_08070</name>
    <name evidence="8" type="ORF">UI29_10605</name>
    <name evidence="12" type="ORF">Y261_11170</name>
</gene>
<protein>
    <submittedName>
        <fullName evidence="13 46">Transcriptional regulator</fullName>
    </submittedName>
</protein>
<evidence type="ECO:0000313" key="77">
    <source>
        <dbReference type="Proteomes" id="UP000528151"/>
    </source>
</evidence>
<evidence type="ECO:0000313" key="39">
    <source>
        <dbReference type="EMBL" id="HAA8053439.1"/>
    </source>
</evidence>
<reference evidence="46 90" key="1">
    <citation type="submission" date="2016-09" db="EMBL/GenBank/DDBJ databases">
        <title>100K Listeria isolates.</title>
        <authorList>
            <person name="Chen P."/>
            <person name="Weimer B.C."/>
            <person name="Kong N."/>
            <person name="Huang B."/>
        </authorList>
    </citation>
    <scope>NUCLEOTIDE SEQUENCE [LARGE SCALE GENOMIC DNA]</scope>
    <source>
        <strain evidence="46 90">BCW_2383</strain>
    </source>
</reference>
<evidence type="ECO:0000313" key="4">
    <source>
        <dbReference type="EMBL" id="EAC5551145.1"/>
    </source>
</evidence>
<dbReference type="EMBL" id="AABAWE010000005">
    <property type="protein sequence ID" value="EAG2087761.1"/>
    <property type="molecule type" value="Genomic_DNA"/>
</dbReference>
<dbReference type="Proteomes" id="UP000339309">
    <property type="component" value="Unassembled WGS sequence"/>
</dbReference>
<dbReference type="InterPro" id="IPR025736">
    <property type="entry name" value="PucR_C-HTH_dom"/>
</dbReference>
<dbReference type="Proteomes" id="UP000840039">
    <property type="component" value="Unassembled WGS sequence"/>
</dbReference>
<evidence type="ECO:0000313" key="25">
    <source>
        <dbReference type="EMBL" id="EAG9519458.1"/>
    </source>
</evidence>
<evidence type="ECO:0000313" key="45">
    <source>
        <dbReference type="EMBL" id="NYA01909.1"/>
    </source>
</evidence>
<feature type="domain" description="PucR C-terminal helix-turn-helix" evidence="2">
    <location>
        <begin position="461"/>
        <end position="520"/>
    </location>
</feature>
<feature type="domain" description="Purine catabolism PurC-like" evidence="1">
    <location>
        <begin position="7"/>
        <end position="139"/>
    </location>
</feature>
<dbReference type="Proteomes" id="UP000398321">
    <property type="component" value="Unassembled WGS sequence"/>
</dbReference>
<evidence type="ECO:0000313" key="76">
    <source>
        <dbReference type="Proteomes" id="UP000527632"/>
    </source>
</evidence>
<dbReference type="EMBL" id="AABEMN010000008">
    <property type="protein sequence ID" value="EAG9519458.1"/>
    <property type="molecule type" value="Genomic_DNA"/>
</dbReference>
<dbReference type="Proteomes" id="UP000365297">
    <property type="component" value="Unassembled WGS sequence"/>
</dbReference>
<dbReference type="EMBL" id="AAHZFN010000001">
    <property type="protein sequence ID" value="ECB9472075.1"/>
    <property type="molecule type" value="Genomic_DNA"/>
</dbReference>
<dbReference type="Proteomes" id="UP000410967">
    <property type="component" value="Unassembled WGS sequence"/>
</dbReference>
<dbReference type="EMBL" id="AABGHY010000009">
    <property type="protein sequence ID" value="EAH3295073.1"/>
    <property type="molecule type" value="Genomic_DNA"/>
</dbReference>
<reference evidence="86 87" key="3">
    <citation type="journal article" date="2018" name="Genome Biol.">
        <title>SKESA: strategic k-mer extension for scrupulous assemblies.</title>
        <authorList>
            <person name="Souvorov A."/>
            <person name="Agarwala R."/>
            <person name="Lipman D.J."/>
        </authorList>
    </citation>
    <scope>NUCLEOTIDE SEQUENCE [LARGE SCALE GENOMIC DNA]</scope>
    <source>
        <strain evidence="39">09CEB371LM</strain>
        <strain evidence="44">2017-325981-023-01</strain>
        <strain evidence="40 89">CFIAFB20100120</strain>
        <strain evidence="42">CFIAFB20170037</strain>
        <strain evidence="41 86">CFIAFB20170045</strain>
        <strain evidence="43 88">DMG1500109</strain>
    </source>
</reference>
<evidence type="ECO:0000313" key="8">
    <source>
        <dbReference type="EMBL" id="EAD3793200.1"/>
    </source>
</evidence>
<evidence type="ECO:0000313" key="60">
    <source>
        <dbReference type="Proteomes" id="UP000368512"/>
    </source>
</evidence>
<dbReference type="EMBL" id="AABBZO010000023">
    <property type="protein sequence ID" value="EAG4463519.1"/>
    <property type="molecule type" value="Genomic_DNA"/>
</dbReference>
<dbReference type="EMBL" id="AAAMZD010000005">
    <property type="protein sequence ID" value="EAD3793200.1"/>
    <property type="molecule type" value="Genomic_DNA"/>
</dbReference>
<dbReference type="Proteomes" id="UP000842809">
    <property type="component" value="Unassembled WGS sequence"/>
</dbReference>
<dbReference type="EMBL" id="AABAYG010000005">
    <property type="protein sequence ID" value="EAG2246104.1"/>
    <property type="molecule type" value="Genomic_DNA"/>
</dbReference>
<evidence type="ECO:0000313" key="26">
    <source>
        <dbReference type="EMBL" id="EAH2282874.1"/>
    </source>
</evidence>
<evidence type="ECO:0000313" key="49">
    <source>
        <dbReference type="Proteomes" id="UP000331186"/>
    </source>
</evidence>
<evidence type="ECO:0000313" key="48">
    <source>
        <dbReference type="Proteomes" id="UP000272537"/>
    </source>
</evidence>
<evidence type="ECO:0000313" key="67">
    <source>
        <dbReference type="Proteomes" id="UP000423131"/>
    </source>
</evidence>
<evidence type="ECO:0000313" key="66">
    <source>
        <dbReference type="Proteomes" id="UP000410967"/>
    </source>
</evidence>
<organism evidence="13 64">
    <name type="scientific">Listeria monocytogenes</name>
    <dbReference type="NCBI Taxonomy" id="1639"/>
    <lineage>
        <taxon>Bacteria</taxon>
        <taxon>Bacillati</taxon>
        <taxon>Bacillota</taxon>
        <taxon>Bacilli</taxon>
        <taxon>Bacillales</taxon>
        <taxon>Listeriaceae</taxon>
        <taxon>Listeria</taxon>
    </lineage>
</organism>
<evidence type="ECO:0000313" key="21">
    <source>
        <dbReference type="EMBL" id="EAG4463519.1"/>
    </source>
</evidence>
<evidence type="ECO:0000313" key="59">
    <source>
        <dbReference type="Proteomes" id="UP000365297"/>
    </source>
</evidence>
<dbReference type="EMBL" id="QXLS01000005">
    <property type="protein sequence ID" value="RKA06955.1"/>
    <property type="molecule type" value="Genomic_DNA"/>
</dbReference>
<evidence type="ECO:0000313" key="9">
    <source>
        <dbReference type="EMBL" id="EAD5774433.1"/>
    </source>
</evidence>
<evidence type="ECO:0000313" key="82">
    <source>
        <dbReference type="Proteomes" id="UP000546397"/>
    </source>
</evidence>
<dbReference type="Proteomes" id="UP000566721">
    <property type="component" value="Unassembled WGS sequence"/>
</dbReference>
<evidence type="ECO:0000313" key="29">
    <source>
        <dbReference type="EMBL" id="EAK8896710.1"/>
    </source>
</evidence>
<dbReference type="Pfam" id="PF07905">
    <property type="entry name" value="PucR"/>
    <property type="match status" value="1"/>
</dbReference>
<dbReference type="EMBL" id="AAAREG010000008">
    <property type="protein sequence ID" value="EAE2354908.1"/>
    <property type="molecule type" value="Genomic_DNA"/>
</dbReference>
<dbReference type="Proteomes" id="UP000389283">
    <property type="component" value="Unassembled WGS sequence"/>
</dbReference>
<dbReference type="EMBL" id="AABBHO010000049">
    <property type="protein sequence ID" value="EAG2998235.1"/>
    <property type="molecule type" value="Genomic_DNA"/>
</dbReference>
<evidence type="ECO:0000313" key="57">
    <source>
        <dbReference type="Proteomes" id="UP000358545"/>
    </source>
</evidence>
<evidence type="ECO:0000313" key="36">
    <source>
        <dbReference type="EMBL" id="EDN9837450.1"/>
    </source>
</evidence>
<evidence type="ECO:0000313" key="38">
    <source>
        <dbReference type="EMBL" id="EDP8513843.1"/>
    </source>
</evidence>
<evidence type="ECO:0000313" key="69">
    <source>
        <dbReference type="Proteomes" id="UP000467536"/>
    </source>
</evidence>
<dbReference type="Proteomes" id="UP000331186">
    <property type="component" value="Unassembled WGS sequence"/>
</dbReference>
<dbReference type="Proteomes" id="UP000337746">
    <property type="component" value="Unassembled WGS sequence"/>
</dbReference>
<accession>A0A0B8QV08</accession>
<dbReference type="EMBL" id="AALEDS010000004">
    <property type="protein sequence ID" value="ECY6544018.1"/>
    <property type="molecule type" value="Genomic_DNA"/>
</dbReference>
<evidence type="ECO:0000313" key="73">
    <source>
        <dbReference type="Proteomes" id="UP000489121"/>
    </source>
</evidence>
<evidence type="ECO:0000313" key="90">
    <source>
        <dbReference type="Proteomes" id="UP000852906"/>
    </source>
</evidence>
<evidence type="ECO:0000313" key="28">
    <source>
        <dbReference type="EMBL" id="EAH4241196.1"/>
    </source>
</evidence>
<dbReference type="InterPro" id="IPR012914">
    <property type="entry name" value="PucR_dom"/>
</dbReference>
<dbReference type="EMBL" id="DAAJZA010000009">
    <property type="protein sequence ID" value="HAC1755690.1"/>
    <property type="molecule type" value="Genomic_DNA"/>
</dbReference>
<evidence type="ECO:0000313" key="55">
    <source>
        <dbReference type="Proteomes" id="UP000350032"/>
    </source>
</evidence>
<evidence type="ECO:0000313" key="75">
    <source>
        <dbReference type="Proteomes" id="UP000525850"/>
    </source>
</evidence>
<dbReference type="Proteomes" id="UP000852906">
    <property type="component" value="Unassembled WGS sequence"/>
</dbReference>
<evidence type="ECO:0000313" key="50">
    <source>
        <dbReference type="Proteomes" id="UP000336166"/>
    </source>
</evidence>
<evidence type="ECO:0000313" key="37">
    <source>
        <dbReference type="EMBL" id="EDO0987193.1"/>
    </source>
</evidence>
<dbReference type="Proteomes" id="UP000533021">
    <property type="component" value="Unassembled WGS sequence"/>
</dbReference>
<evidence type="ECO:0000259" key="1">
    <source>
        <dbReference type="Pfam" id="PF07905"/>
    </source>
</evidence>
<evidence type="ECO:0000313" key="87">
    <source>
        <dbReference type="Proteomes" id="UP000843503"/>
    </source>
</evidence>
<evidence type="ECO:0000313" key="51">
    <source>
        <dbReference type="Proteomes" id="UP000337746"/>
    </source>
</evidence>
<dbReference type="Proteomes" id="UP000528151">
    <property type="component" value="Unassembled WGS sequence"/>
</dbReference>
<evidence type="ECO:0000313" key="61">
    <source>
        <dbReference type="Proteomes" id="UP000376505"/>
    </source>
</evidence>
<evidence type="ECO:0000313" key="11">
    <source>
        <dbReference type="EMBL" id="EAE1339497.1"/>
    </source>
</evidence>
<evidence type="ECO:0000313" key="43">
    <source>
        <dbReference type="EMBL" id="HAC1755690.1"/>
    </source>
</evidence>
<evidence type="ECO:0000313" key="80">
    <source>
        <dbReference type="Proteomes" id="UP000540117"/>
    </source>
</evidence>
<dbReference type="Proteomes" id="UP000843775">
    <property type="component" value="Unassembled WGS sequence"/>
</dbReference>
<evidence type="ECO:0000313" key="34">
    <source>
        <dbReference type="EMBL" id="ECY6544018.1"/>
    </source>
</evidence>
<reference evidence="47 48" key="2">
    <citation type="journal article" date="2018" name="BMC Genomics">
        <title>Genes significantly associated with lineage II food isolates of Listeria monocytogenes.</title>
        <authorList>
            <person name="Pirone-Davies C."/>
            <person name="Chen Y."/>
            <person name="Pightling A."/>
            <person name="Ryan G."/>
            <person name="Wang Y."/>
            <person name="Yao K."/>
            <person name="Hoffmann M."/>
            <person name="Allard M.W."/>
        </authorList>
    </citation>
    <scope>NUCLEOTIDE SEQUENCE [LARGE SCALE GENOMIC DNA]</scope>
    <source>
        <strain evidence="47 48">PNUSAL000550</strain>
    </source>
</reference>
<evidence type="ECO:0000313" key="79">
    <source>
        <dbReference type="Proteomes" id="UP000533021"/>
    </source>
</evidence>
<evidence type="ECO:0000313" key="22">
    <source>
        <dbReference type="EMBL" id="EAG6169820.1"/>
    </source>
</evidence>
<dbReference type="EMBL" id="AABDGJ010000006">
    <property type="protein sequence ID" value="EAG6990835.1"/>
    <property type="molecule type" value="Genomic_DNA"/>
</dbReference>
<dbReference type="EMBL" id="JACAVN010000004">
    <property type="protein sequence ID" value="NYA01909.1"/>
    <property type="molecule type" value="Genomic_DNA"/>
</dbReference>
<evidence type="ECO:0000313" key="35">
    <source>
        <dbReference type="EMBL" id="ECY9783593.1"/>
    </source>
</evidence>
<reference evidence="40" key="8">
    <citation type="submission" date="2020-01" db="EMBL/GenBank/DDBJ databases">
        <authorList>
            <consortium name="NCBI Pathogen Detection Project"/>
        </authorList>
    </citation>
    <scope>NUCLEOTIDE SEQUENCE</scope>
    <source>
        <strain evidence="39">09CEB371LM</strain>
        <strain evidence="44">2017-325981-023-01</strain>
        <strain evidence="40">CFIAFB20100120</strain>
        <strain evidence="42">CFIAFB20170037</strain>
        <strain evidence="41">CFIAFB20170045</strain>
        <strain evidence="43">DMG1500109</strain>
    </source>
</reference>
<dbReference type="Proteomes" id="UP000841146">
    <property type="component" value="Unassembled WGS sequence"/>
</dbReference>
<evidence type="ECO:0000313" key="17">
    <source>
        <dbReference type="EMBL" id="EAG2246104.1"/>
    </source>
</evidence>
<reference evidence="45 81" key="9">
    <citation type="submission" date="2020-06" db="EMBL/GenBank/DDBJ databases">
        <title>Two Listeria outbreaks in Switzerland in 2018 and 2020.</title>
        <authorList>
            <person name="Stevens M.J.A."/>
            <person name="Bloemberg G."/>
            <person name="Nusch-Inderbinnen M."/>
            <person name="Stephan R."/>
        </authorList>
    </citation>
    <scope>NUCLEOTIDE SEQUENCE [LARGE SCALE GENOMIC DNA]</scope>
    <source>
        <strain evidence="45 81">N18-0707</strain>
    </source>
</reference>
<dbReference type="InterPro" id="IPR042070">
    <property type="entry name" value="PucR_C-HTH_sf"/>
</dbReference>
<dbReference type="Proteomes" id="UP000843503">
    <property type="component" value="Unassembled WGS sequence"/>
</dbReference>
<dbReference type="KEGG" id="lmok:CQ02_02530"/>
<evidence type="ECO:0000313" key="72">
    <source>
        <dbReference type="Proteomes" id="UP000481141"/>
    </source>
</evidence>
<dbReference type="Proteomes" id="UP000844415">
    <property type="component" value="Unassembled WGS sequence"/>
</dbReference>
<dbReference type="EMBL" id="AAIAJJ010000002">
    <property type="protein sequence ID" value="ECC1556028.1"/>
    <property type="molecule type" value="Genomic_DNA"/>
</dbReference>
<dbReference type="Proteomes" id="UP000423131">
    <property type="component" value="Unassembled WGS sequence"/>
</dbReference>
<dbReference type="EMBL" id="AAAIKW010000007">
    <property type="protein sequence ID" value="EAC4552911.1"/>
    <property type="molecule type" value="Genomic_DNA"/>
</dbReference>
<dbReference type="EMBL" id="AANPAU010000004">
    <property type="protein sequence ID" value="EDP8513843.1"/>
    <property type="molecule type" value="Genomic_DNA"/>
</dbReference>
<dbReference type="EMBL" id="AAAIXK010000006">
    <property type="protein sequence ID" value="EAC5551145.1"/>
    <property type="molecule type" value="Genomic_DNA"/>
</dbReference>
<evidence type="ECO:0000313" key="20">
    <source>
        <dbReference type="EMBL" id="EAG4331353.1"/>
    </source>
</evidence>
<evidence type="ECO:0000313" key="5">
    <source>
        <dbReference type="EMBL" id="EAC6548294.1"/>
    </source>
</evidence>
<evidence type="ECO:0000313" key="54">
    <source>
        <dbReference type="Proteomes" id="UP000345329"/>
    </source>
</evidence>
<dbReference type="Proteomes" id="UP000336166">
    <property type="component" value="Unassembled WGS sequence"/>
</dbReference>
<evidence type="ECO:0000313" key="12">
    <source>
        <dbReference type="EMBL" id="EAE2354908.1"/>
    </source>
</evidence>
<evidence type="ECO:0000313" key="63">
    <source>
        <dbReference type="Proteomes" id="UP000389283"/>
    </source>
</evidence>
<dbReference type="EMBL" id="AALGDA010000042">
    <property type="protein sequence ID" value="ECY9783593.1"/>
    <property type="molecule type" value="Genomic_DNA"/>
</dbReference>
<evidence type="ECO:0000313" key="23">
    <source>
        <dbReference type="EMBL" id="EAG6990835.1"/>
    </source>
</evidence>
<dbReference type="Proteomes" id="UP000350032">
    <property type="component" value="Unassembled WGS sequence"/>
</dbReference>
<dbReference type="EMBL" id="AAANYN010000012">
    <property type="protein sequence ID" value="EAD5774433.1"/>
    <property type="molecule type" value="Genomic_DNA"/>
</dbReference>
<dbReference type="Proteomes" id="UP000393182">
    <property type="component" value="Unassembled WGS sequence"/>
</dbReference>
<dbReference type="Proteomes" id="UP000489121">
    <property type="component" value="Unassembled WGS sequence"/>
</dbReference>
<dbReference type="EMBL" id="DAAJCS010000002">
    <property type="protein sequence ID" value="HAC0012088.1"/>
    <property type="molecule type" value="Genomic_DNA"/>
</dbReference>
<dbReference type="EMBL" id="MJTJ01000020">
    <property type="protein sequence ID" value="OET48374.1"/>
    <property type="molecule type" value="Genomic_DNA"/>
</dbReference>
<evidence type="ECO:0000313" key="31">
    <source>
        <dbReference type="EMBL" id="ECB9472075.1"/>
    </source>
</evidence>
<dbReference type="EMBL" id="AAAKQF010000004">
    <property type="protein sequence ID" value="EAC9040161.1"/>
    <property type="molecule type" value="Genomic_DNA"/>
</dbReference>
<dbReference type="Proteomes" id="UP000540117">
    <property type="component" value="Unassembled WGS sequence"/>
</dbReference>
<dbReference type="Proteomes" id="UP000344343">
    <property type="component" value="Unassembled WGS sequence"/>
</dbReference>
<dbReference type="Proteomes" id="UP000345329">
    <property type="component" value="Unassembled WGS sequence"/>
</dbReference>
<evidence type="ECO:0000313" key="19">
    <source>
        <dbReference type="EMBL" id="EAG2998235.1"/>
    </source>
</evidence>
<dbReference type="Proteomes" id="UP000358545">
    <property type="component" value="Unassembled WGS sequence"/>
</dbReference>
<dbReference type="Proteomes" id="UP000530452">
    <property type="component" value="Unassembled WGS sequence"/>
</dbReference>
<name>A0A0B8QV08_LISMN</name>
<reference evidence="50 52" key="4">
    <citation type="submission" date="2018-06" db="EMBL/GenBank/DDBJ databases">
        <authorList>
            <consortium name="PulseNet: The National Subtyping Network for Foodborne Disease Surveillance"/>
            <person name="Tarr C.L."/>
            <person name="Trees E."/>
            <person name="Katz L.S."/>
            <person name="Carleton-Romer H.A."/>
            <person name="Stroika S."/>
            <person name="Kucerova Z."/>
            <person name="Roache K.F."/>
            <person name="Sabol A.L."/>
            <person name="Besser J."/>
            <person name="Gerner-Smidt P."/>
        </authorList>
    </citation>
    <scope>NUCLEOTIDE SEQUENCE [LARGE SCALE GENOMIC DNA]</scope>
    <source>
        <strain evidence="3 52">2015L-6227</strain>
        <strain evidence="12 50">PNUSAL000134</strain>
        <strain evidence="7 56">PNUSAL000910</strain>
        <strain evidence="14 57">PNUSAL002180</strain>
        <strain evidence="15 70">PNUSAL002298</strain>
        <strain evidence="29 55">PNUSAL004402</strain>
        <strain evidence="35 73">PNUSAL005692</strain>
    </source>
</reference>
<dbReference type="EMBL" id="AAAJKI010000016">
    <property type="protein sequence ID" value="EAC6548294.1"/>
    <property type="molecule type" value="Genomic_DNA"/>
</dbReference>
<evidence type="ECO:0000313" key="62">
    <source>
        <dbReference type="Proteomes" id="UP000379076"/>
    </source>
</evidence>
<evidence type="ECO:0000313" key="70">
    <source>
        <dbReference type="Proteomes" id="UP000478682"/>
    </source>
</evidence>
<comment type="caution">
    <text evidence="13">The sequence shown here is derived from an EMBL/GenBank/DDBJ whole genome shotgun (WGS) entry which is preliminary data.</text>
</comment>
<dbReference type="EMBL" id="AAAJWF010000006">
    <property type="protein sequence ID" value="EAC7480920.1"/>
    <property type="molecule type" value="Genomic_DNA"/>
</dbReference>
<dbReference type="Proteomes" id="UP000546397">
    <property type="component" value="Unassembled WGS sequence"/>
</dbReference>
<dbReference type="EMBL" id="DAAIJL010000001">
    <property type="protein sequence ID" value="HAB8555897.1"/>
    <property type="molecule type" value="Genomic_DNA"/>
</dbReference>
<evidence type="ECO:0000313" key="40">
    <source>
        <dbReference type="EMBL" id="HAB8555897.1"/>
    </source>
</evidence>
<dbReference type="EMBL" id="AANDSR010000008">
    <property type="protein sequence ID" value="EDN9837450.1"/>
    <property type="molecule type" value="Genomic_DNA"/>
</dbReference>
<dbReference type="EMBL" id="AACJYH010000002">
    <property type="protein sequence ID" value="EAK8896710.1"/>
    <property type="molecule type" value="Genomic_DNA"/>
</dbReference>
<evidence type="ECO:0000313" key="6">
    <source>
        <dbReference type="EMBL" id="EAC7480920.1"/>
    </source>
</evidence>
<evidence type="ECO:0000313" key="83">
    <source>
        <dbReference type="Proteomes" id="UP000548278"/>
    </source>
</evidence>
<evidence type="ECO:0000313" key="71">
    <source>
        <dbReference type="Proteomes" id="UP000478704"/>
    </source>
</evidence>
<dbReference type="EMBL" id="AAASLB010000009">
    <property type="protein sequence ID" value="EAE4942974.1"/>
    <property type="molecule type" value="Genomic_DNA"/>
</dbReference>
<evidence type="ECO:0000313" key="78">
    <source>
        <dbReference type="Proteomes" id="UP000530452"/>
    </source>
</evidence>
<dbReference type="Proteomes" id="UP000368512">
    <property type="component" value="Unassembled WGS sequence"/>
</dbReference>
<evidence type="ECO:0000313" key="24">
    <source>
        <dbReference type="EMBL" id="EAG9388056.1"/>
    </source>
</evidence>
<dbReference type="EMBL" id="AAHZFY010000003">
    <property type="protein sequence ID" value="ECB9512551.1"/>
    <property type="molecule type" value="Genomic_DNA"/>
</dbReference>
<evidence type="ECO:0000313" key="30">
    <source>
        <dbReference type="EMBL" id="EAK9317665.1"/>
    </source>
</evidence>
<dbReference type="Proteomes" id="UP000364988">
    <property type="component" value="Unassembled WGS sequence"/>
</dbReference>
<evidence type="ECO:0000313" key="88">
    <source>
        <dbReference type="Proteomes" id="UP000843775"/>
    </source>
</evidence>
<dbReference type="Proteomes" id="UP000376505">
    <property type="component" value="Unassembled WGS sequence"/>
</dbReference>
<dbReference type="Proteomes" id="UP000354255">
    <property type="component" value="Unassembled WGS sequence"/>
</dbReference>
<dbReference type="RefSeq" id="WP_003740428.1">
    <property type="nucleotide sequence ID" value="NC_021824.1"/>
</dbReference>